<reference evidence="1" key="1">
    <citation type="submission" date="2014-09" db="EMBL/GenBank/DDBJ databases">
        <authorList>
            <person name="Magalhaes I.L.F."/>
            <person name="Oliveira U."/>
            <person name="Santos F.R."/>
            <person name="Vidigal T.H.D.A."/>
            <person name="Brescovit A.D."/>
            <person name="Santos A.J."/>
        </authorList>
    </citation>
    <scope>NUCLEOTIDE SEQUENCE</scope>
    <source>
        <tissue evidence="1">Shoot tissue taken approximately 20 cm above the soil surface</tissue>
    </source>
</reference>
<accession>A0A0A8YBN6</accession>
<dbReference type="AlphaFoldDB" id="A0A0A8YBN6"/>
<dbReference type="EMBL" id="GBRH01275132">
    <property type="protein sequence ID" value="JAD22763.1"/>
    <property type="molecule type" value="Transcribed_RNA"/>
</dbReference>
<reference evidence="1" key="2">
    <citation type="journal article" date="2015" name="Data Brief">
        <title>Shoot transcriptome of the giant reed, Arundo donax.</title>
        <authorList>
            <person name="Barrero R.A."/>
            <person name="Guerrero F.D."/>
            <person name="Moolhuijzen P."/>
            <person name="Goolsby J.A."/>
            <person name="Tidwell J."/>
            <person name="Bellgard S.E."/>
            <person name="Bellgard M.I."/>
        </authorList>
    </citation>
    <scope>NUCLEOTIDE SEQUENCE</scope>
    <source>
        <tissue evidence="1">Shoot tissue taken approximately 20 cm above the soil surface</tissue>
    </source>
</reference>
<protein>
    <submittedName>
        <fullName evidence="1">Uncharacterized protein</fullName>
    </submittedName>
</protein>
<sequence>MPLIHWLRNYLHNLLYTVPMIKDFHYNKDLSDIKIKFGLLITLHYKPS</sequence>
<name>A0A0A8YBN6_ARUDO</name>
<proteinExistence type="predicted"/>
<organism evidence="1">
    <name type="scientific">Arundo donax</name>
    <name type="common">Giant reed</name>
    <name type="synonym">Donax arundinaceus</name>
    <dbReference type="NCBI Taxonomy" id="35708"/>
    <lineage>
        <taxon>Eukaryota</taxon>
        <taxon>Viridiplantae</taxon>
        <taxon>Streptophyta</taxon>
        <taxon>Embryophyta</taxon>
        <taxon>Tracheophyta</taxon>
        <taxon>Spermatophyta</taxon>
        <taxon>Magnoliopsida</taxon>
        <taxon>Liliopsida</taxon>
        <taxon>Poales</taxon>
        <taxon>Poaceae</taxon>
        <taxon>PACMAD clade</taxon>
        <taxon>Arundinoideae</taxon>
        <taxon>Arundineae</taxon>
        <taxon>Arundo</taxon>
    </lineage>
</organism>
<evidence type="ECO:0000313" key="1">
    <source>
        <dbReference type="EMBL" id="JAD22763.1"/>
    </source>
</evidence>